<evidence type="ECO:0000256" key="1">
    <source>
        <dbReference type="ARBA" id="ARBA00006594"/>
    </source>
</evidence>
<keyword evidence="9" id="KW-1185">Reference proteome</keyword>
<dbReference type="InterPro" id="IPR041635">
    <property type="entry name" value="Type_ISP_LLaBIII_C"/>
</dbReference>
<dbReference type="OrthoDB" id="9759819at2"/>
<dbReference type="SUPFAM" id="SSF53335">
    <property type="entry name" value="S-adenosyl-L-methionine-dependent methyltransferases"/>
    <property type="match status" value="1"/>
</dbReference>
<evidence type="ECO:0000259" key="6">
    <source>
        <dbReference type="Pfam" id="PF02384"/>
    </source>
</evidence>
<dbReference type="STRING" id="1465490.SAMN05444277_1256"/>
<dbReference type="RefSeq" id="WP_090663302.1">
    <property type="nucleotide sequence ID" value="NZ_FOXQ01000025.1"/>
</dbReference>
<evidence type="ECO:0000259" key="7">
    <source>
        <dbReference type="Pfam" id="PF18135"/>
    </source>
</evidence>
<dbReference type="PANTHER" id="PTHR33841:SF1">
    <property type="entry name" value="DNA METHYLTRANSFERASE A"/>
    <property type="match status" value="1"/>
</dbReference>
<name>A0A1I5ZGA0_9BACT</name>
<dbReference type="GO" id="GO:0032259">
    <property type="term" value="P:methylation"/>
    <property type="evidence" value="ECO:0007669"/>
    <property type="project" value="UniProtKB-KW"/>
</dbReference>
<dbReference type="Gene3D" id="3.40.50.150">
    <property type="entry name" value="Vaccinia Virus protein VP39"/>
    <property type="match status" value="1"/>
</dbReference>
<dbReference type="PRINTS" id="PR00507">
    <property type="entry name" value="N12N6MTFRASE"/>
</dbReference>
<dbReference type="PANTHER" id="PTHR33841">
    <property type="entry name" value="DNA METHYLTRANSFERASE YEEA-RELATED"/>
    <property type="match status" value="1"/>
</dbReference>
<proteinExistence type="inferred from homology"/>
<comment type="similarity">
    <text evidence="1">Belongs to the N(4)/N(6)-methyltransferase family.</text>
</comment>
<dbReference type="AlphaFoldDB" id="A0A1I5ZGA0"/>
<organism evidence="8 9">
    <name type="scientific">Parafilimonas terrae</name>
    <dbReference type="NCBI Taxonomy" id="1465490"/>
    <lineage>
        <taxon>Bacteria</taxon>
        <taxon>Pseudomonadati</taxon>
        <taxon>Bacteroidota</taxon>
        <taxon>Chitinophagia</taxon>
        <taxon>Chitinophagales</taxon>
        <taxon>Chitinophagaceae</taxon>
        <taxon>Parafilimonas</taxon>
    </lineage>
</organism>
<evidence type="ECO:0000313" key="9">
    <source>
        <dbReference type="Proteomes" id="UP000199031"/>
    </source>
</evidence>
<comment type="catalytic activity">
    <reaction evidence="5">
        <text>a 2'-deoxyadenosine in DNA + S-adenosyl-L-methionine = an N(6)-methyl-2'-deoxyadenosine in DNA + S-adenosyl-L-homocysteine + H(+)</text>
        <dbReference type="Rhea" id="RHEA:15197"/>
        <dbReference type="Rhea" id="RHEA-COMP:12418"/>
        <dbReference type="Rhea" id="RHEA-COMP:12419"/>
        <dbReference type="ChEBI" id="CHEBI:15378"/>
        <dbReference type="ChEBI" id="CHEBI:57856"/>
        <dbReference type="ChEBI" id="CHEBI:59789"/>
        <dbReference type="ChEBI" id="CHEBI:90615"/>
        <dbReference type="ChEBI" id="CHEBI:90616"/>
        <dbReference type="EC" id="2.1.1.72"/>
    </reaction>
</comment>
<keyword evidence="4" id="KW-0808">Transferase</keyword>
<dbReference type="EMBL" id="FOXQ01000025">
    <property type="protein sequence ID" value="SFQ55465.1"/>
    <property type="molecule type" value="Genomic_DNA"/>
</dbReference>
<evidence type="ECO:0000313" key="8">
    <source>
        <dbReference type="EMBL" id="SFQ55465.1"/>
    </source>
</evidence>
<dbReference type="GO" id="GO:0009007">
    <property type="term" value="F:site-specific DNA-methyltransferase (adenine-specific) activity"/>
    <property type="evidence" value="ECO:0007669"/>
    <property type="project" value="UniProtKB-EC"/>
</dbReference>
<protein>
    <recommendedName>
        <fullName evidence="2">site-specific DNA-methyltransferase (adenine-specific)</fullName>
        <ecNumber evidence="2">2.1.1.72</ecNumber>
    </recommendedName>
</protein>
<feature type="domain" description="Type ISP restriction-modification enzyme LLaBIII C-terminal specificity" evidence="7">
    <location>
        <begin position="698"/>
        <end position="942"/>
    </location>
</feature>
<feature type="domain" description="DNA methylase adenine-specific" evidence="6">
    <location>
        <begin position="327"/>
        <end position="493"/>
    </location>
</feature>
<keyword evidence="3 8" id="KW-0489">Methyltransferase</keyword>
<evidence type="ECO:0000256" key="3">
    <source>
        <dbReference type="ARBA" id="ARBA00022603"/>
    </source>
</evidence>
<gene>
    <name evidence="8" type="ORF">SAMN05444277_1256</name>
</gene>
<evidence type="ECO:0000256" key="4">
    <source>
        <dbReference type="ARBA" id="ARBA00022679"/>
    </source>
</evidence>
<dbReference type="InterPro" id="IPR050953">
    <property type="entry name" value="N4_N6_ade-DNA_methylase"/>
</dbReference>
<dbReference type="GO" id="GO:0003677">
    <property type="term" value="F:DNA binding"/>
    <property type="evidence" value="ECO:0007669"/>
    <property type="project" value="InterPro"/>
</dbReference>
<dbReference type="InterPro" id="IPR029063">
    <property type="entry name" value="SAM-dependent_MTases_sf"/>
</dbReference>
<accession>A0A1I5ZGA0</accession>
<reference evidence="8 9" key="1">
    <citation type="submission" date="2016-10" db="EMBL/GenBank/DDBJ databases">
        <authorList>
            <person name="de Groot N.N."/>
        </authorList>
    </citation>
    <scope>NUCLEOTIDE SEQUENCE [LARGE SCALE GENOMIC DNA]</scope>
    <source>
        <strain evidence="8 9">DSM 28286</strain>
    </source>
</reference>
<dbReference type="EC" id="2.1.1.72" evidence="2"/>
<evidence type="ECO:0000256" key="2">
    <source>
        <dbReference type="ARBA" id="ARBA00011900"/>
    </source>
</evidence>
<dbReference type="GO" id="GO:0008170">
    <property type="term" value="F:N-methyltransferase activity"/>
    <property type="evidence" value="ECO:0007669"/>
    <property type="project" value="InterPro"/>
</dbReference>
<dbReference type="Pfam" id="PF18135">
    <property type="entry name" value="Type_ISP_C"/>
    <property type="match status" value="1"/>
</dbReference>
<sequence>MTFQQITEQYFKELKKEFSVGTATKEATDELSYRMSLDGFFKKVAEKIDKKIDRIHEPRNQGKLGRPDWRFHNSDSMGVYGYVEAKGLDQKKEIKVSDYESQVERYLVLENPVILTDGIDFVLFTSNGKKKTFSLCSKPINWEKPELNLEVEVLFKTFFKKAGYRKVTENQLVNEVAKRARSLSDELLELLELEDDEGETKAERTTIKLLKELKSTAEQSHDKSLIDEKAFAGFIAQILSFGLLYAHRVVDKAAKNPKDKYEKIHNFWFSVMEEEYSDKLIPFKTLVNELKSELDSELSRLGIWYDDLRRLLAHIQLKDEQIEQPDFHELYETFLSVYDPETRFDYGAYYTPRSLAFYTVNLVKAVIGRTLPNLKFETTKHKVIDPCCGTGTFIEAMLERFNLRSNSSIIGFEILPAPYALAHYRMTMLGEKYPDNIKIILTNTLSDNLFEEVQIKKGETEISALLLHEQQMAYQLANPPLTIIVGNPPSSDSAFQVANEGEMIKEMMEDFRPDASQRKGRQNIQKQITNEFAKFLRWTIDRAEKSIPSVFALILPSGFAKYNSYKFARRYLTEKVSELWVLEFDTDNRTGAEASNIFKTLQGRLVLVGVLKTEANKKIKISYKNICNLSRQQKSDFFNSEVSLSDWTLIENLDENYSFKPASDYDAELYNQFWKLTTENDEGIFLRHCSSLKLAPTHLLVHSSEGQLKRRSKFISKTENNYATIKEKWYSGQQKPPPAAKINDAVKNKLEKAVAAQNIFKYSYRPFLESYVLLDDNLLDELGKTKGGGMRDRPEIRAAYKNKNVFGFAVAPAPEDLGQSLHKFSSFCWNVPDNDLSTRGNAHIFCNYFPEYKTKKKWDSKVKTNINPNLLSTLSKEFGIKEDKLITLLTFYCYAILSSDFYLEQFKGKLYNVAGEWASIPITTNKDLFRAVADFGKHLADIEAGDFKIITVKDDLTELVYYKTKIETVGFPFSVRIKSRF</sequence>
<dbReference type="Proteomes" id="UP000199031">
    <property type="component" value="Unassembled WGS sequence"/>
</dbReference>
<dbReference type="Pfam" id="PF02384">
    <property type="entry name" value="N6_Mtase"/>
    <property type="match status" value="1"/>
</dbReference>
<dbReference type="InterPro" id="IPR003356">
    <property type="entry name" value="DNA_methylase_A-5"/>
</dbReference>
<evidence type="ECO:0000256" key="5">
    <source>
        <dbReference type="ARBA" id="ARBA00047942"/>
    </source>
</evidence>